<dbReference type="EMBL" id="OX459123">
    <property type="protein sequence ID" value="CAI9108244.1"/>
    <property type="molecule type" value="Genomic_DNA"/>
</dbReference>
<dbReference type="Proteomes" id="UP001161247">
    <property type="component" value="Chromosome 6"/>
</dbReference>
<name>A0AAV1DK60_OLDCO</name>
<accession>A0AAV1DK60</accession>
<sequence>MEGLIPMVFKTIKRSRTRRHYEYLSPSAAEEHATEAQGYNIADFYTNGEYVIRDGQDGYAEVGKVKGQHRRHKSFQQDDHHTRRAAFGFSPNVYHHNAIALSPHHQRPAKKLVRFRSHRLFSCVTGA</sequence>
<evidence type="ECO:0000313" key="1">
    <source>
        <dbReference type="EMBL" id="CAI9108244.1"/>
    </source>
</evidence>
<proteinExistence type="predicted"/>
<dbReference type="PANTHER" id="PTHR35485:SF4">
    <property type="entry name" value="EXPRESSED PROTEIN"/>
    <property type="match status" value="1"/>
</dbReference>
<organism evidence="1 2">
    <name type="scientific">Oldenlandia corymbosa var. corymbosa</name>
    <dbReference type="NCBI Taxonomy" id="529605"/>
    <lineage>
        <taxon>Eukaryota</taxon>
        <taxon>Viridiplantae</taxon>
        <taxon>Streptophyta</taxon>
        <taxon>Embryophyta</taxon>
        <taxon>Tracheophyta</taxon>
        <taxon>Spermatophyta</taxon>
        <taxon>Magnoliopsida</taxon>
        <taxon>eudicotyledons</taxon>
        <taxon>Gunneridae</taxon>
        <taxon>Pentapetalae</taxon>
        <taxon>asterids</taxon>
        <taxon>lamiids</taxon>
        <taxon>Gentianales</taxon>
        <taxon>Rubiaceae</taxon>
        <taxon>Rubioideae</taxon>
        <taxon>Spermacoceae</taxon>
        <taxon>Hedyotis-Oldenlandia complex</taxon>
        <taxon>Oldenlandia</taxon>
    </lineage>
</organism>
<protein>
    <submittedName>
        <fullName evidence="1">OLC1v1007805C1</fullName>
    </submittedName>
</protein>
<evidence type="ECO:0000313" key="2">
    <source>
        <dbReference type="Proteomes" id="UP001161247"/>
    </source>
</evidence>
<gene>
    <name evidence="1" type="ORF">OLC1_LOCUS16356</name>
</gene>
<dbReference type="AlphaFoldDB" id="A0AAV1DK60"/>
<reference evidence="1" key="1">
    <citation type="submission" date="2023-03" db="EMBL/GenBank/DDBJ databases">
        <authorList>
            <person name="Julca I."/>
        </authorList>
    </citation>
    <scope>NUCLEOTIDE SEQUENCE</scope>
</reference>
<dbReference type="PANTHER" id="PTHR35485">
    <property type="entry name" value="OS01G0888900 PROTEIN"/>
    <property type="match status" value="1"/>
</dbReference>
<keyword evidence="2" id="KW-1185">Reference proteome</keyword>